<evidence type="ECO:0000313" key="8">
    <source>
        <dbReference type="EMBL" id="KAK3083697.1"/>
    </source>
</evidence>
<dbReference type="GO" id="GO:0016592">
    <property type="term" value="C:mediator complex"/>
    <property type="evidence" value="ECO:0007669"/>
    <property type="project" value="TreeGrafter"/>
</dbReference>
<dbReference type="PANTHER" id="PTHR48249:SF3">
    <property type="entry name" value="MEDIATOR OF RNA POLYMERASE II TRANSCRIPTION SUBUNIT 13"/>
    <property type="match status" value="1"/>
</dbReference>
<evidence type="ECO:0000256" key="5">
    <source>
        <dbReference type="ARBA" id="ARBA00023015"/>
    </source>
</evidence>
<comment type="caution">
    <text evidence="8">The sequence shown here is derived from an EMBL/GenBank/DDBJ whole genome shotgun (WGS) entry which is preliminary data.</text>
</comment>
<comment type="similarity">
    <text evidence="2">Belongs to the Mediator complex subunit 13 family.</text>
</comment>
<dbReference type="EMBL" id="VSWD01000013">
    <property type="protein sequence ID" value="KAK3083697.1"/>
    <property type="molecule type" value="Genomic_DNA"/>
</dbReference>
<accession>A0AA88XVA7</accession>
<evidence type="ECO:0000256" key="7">
    <source>
        <dbReference type="ARBA" id="ARBA00023242"/>
    </source>
</evidence>
<organism evidence="8 9">
    <name type="scientific">Pinctada imbricata</name>
    <name type="common">Atlantic pearl-oyster</name>
    <name type="synonym">Pinctada martensii</name>
    <dbReference type="NCBI Taxonomy" id="66713"/>
    <lineage>
        <taxon>Eukaryota</taxon>
        <taxon>Metazoa</taxon>
        <taxon>Spiralia</taxon>
        <taxon>Lophotrochozoa</taxon>
        <taxon>Mollusca</taxon>
        <taxon>Bivalvia</taxon>
        <taxon>Autobranchia</taxon>
        <taxon>Pteriomorphia</taxon>
        <taxon>Pterioida</taxon>
        <taxon>Pterioidea</taxon>
        <taxon>Pteriidae</taxon>
        <taxon>Pinctada</taxon>
    </lineage>
</organism>
<evidence type="ECO:0000256" key="6">
    <source>
        <dbReference type="ARBA" id="ARBA00023163"/>
    </source>
</evidence>
<reference evidence="8" key="1">
    <citation type="submission" date="2019-08" db="EMBL/GenBank/DDBJ databases">
        <title>The improved chromosome-level genome for the pearl oyster Pinctada fucata martensii using PacBio sequencing and Hi-C.</title>
        <authorList>
            <person name="Zheng Z."/>
        </authorList>
    </citation>
    <scope>NUCLEOTIDE SEQUENCE</scope>
    <source>
        <strain evidence="8">ZZ-2019</strain>
        <tissue evidence="8">Adductor muscle</tissue>
    </source>
</reference>
<keyword evidence="9" id="KW-1185">Reference proteome</keyword>
<dbReference type="InterPro" id="IPR051139">
    <property type="entry name" value="Mediator_complx_sub13"/>
</dbReference>
<keyword evidence="4" id="KW-0678">Repressor</keyword>
<dbReference type="Proteomes" id="UP001186944">
    <property type="component" value="Unassembled WGS sequence"/>
</dbReference>
<dbReference type="AlphaFoldDB" id="A0AA88XVA7"/>
<evidence type="ECO:0000313" key="9">
    <source>
        <dbReference type="Proteomes" id="UP001186944"/>
    </source>
</evidence>
<evidence type="ECO:0000256" key="1">
    <source>
        <dbReference type="ARBA" id="ARBA00004123"/>
    </source>
</evidence>
<name>A0AA88XVA7_PINIB</name>
<dbReference type="GO" id="GO:0045944">
    <property type="term" value="P:positive regulation of transcription by RNA polymerase II"/>
    <property type="evidence" value="ECO:0007669"/>
    <property type="project" value="TreeGrafter"/>
</dbReference>
<keyword evidence="7" id="KW-0539">Nucleus</keyword>
<sequence>MSHSNPPGNGCSLEDCYTNLFALTDICGIKWKTLTADPATVDPLEDPVLQTYSKCINSDILCVWRRVTRQVEQPGSNPEQLTSSKELWIFWYGTEPENLKQILLRAALKGKNI</sequence>
<comment type="subcellular location">
    <subcellularLocation>
        <location evidence="1">Nucleus</location>
    </subcellularLocation>
</comment>
<keyword evidence="5" id="KW-0805">Transcription regulation</keyword>
<protein>
    <recommendedName>
        <fullName evidence="3">Mediator of RNA polymerase II transcription subunit 13</fullName>
    </recommendedName>
</protein>
<keyword evidence="6" id="KW-0804">Transcription</keyword>
<proteinExistence type="inferred from homology"/>
<evidence type="ECO:0000256" key="4">
    <source>
        <dbReference type="ARBA" id="ARBA00022491"/>
    </source>
</evidence>
<evidence type="ECO:0000256" key="2">
    <source>
        <dbReference type="ARBA" id="ARBA00009354"/>
    </source>
</evidence>
<evidence type="ECO:0000256" key="3">
    <source>
        <dbReference type="ARBA" id="ARBA00019618"/>
    </source>
</evidence>
<dbReference type="PANTHER" id="PTHR48249">
    <property type="entry name" value="MEDIATOR OF RNA POLYMERASE II TRANSCRIPTION SUBUNIT 13"/>
    <property type="match status" value="1"/>
</dbReference>
<dbReference type="GO" id="GO:0003713">
    <property type="term" value="F:transcription coactivator activity"/>
    <property type="evidence" value="ECO:0007669"/>
    <property type="project" value="TreeGrafter"/>
</dbReference>
<gene>
    <name evidence="8" type="ORF">FSP39_001595</name>
</gene>